<dbReference type="SMART" id="SM00829">
    <property type="entry name" value="PKS_ER"/>
    <property type="match status" value="1"/>
</dbReference>
<dbReference type="Pfam" id="PF08240">
    <property type="entry name" value="ADH_N"/>
    <property type="match status" value="1"/>
</dbReference>
<dbReference type="Proteomes" id="UP000030300">
    <property type="component" value="Chromosome"/>
</dbReference>
<keyword evidence="5" id="KW-0694">RNA-binding</keyword>
<dbReference type="GO" id="GO:0003723">
    <property type="term" value="F:RNA binding"/>
    <property type="evidence" value="ECO:0007669"/>
    <property type="project" value="UniProtKB-KW"/>
</dbReference>
<proteinExistence type="predicted"/>
<dbReference type="InterPro" id="IPR013149">
    <property type="entry name" value="ADH-like_C"/>
</dbReference>
<dbReference type="GeneID" id="96612066"/>
<dbReference type="InterPro" id="IPR013154">
    <property type="entry name" value="ADH-like_N"/>
</dbReference>
<evidence type="ECO:0000256" key="1">
    <source>
        <dbReference type="ARBA" id="ARBA00004496"/>
    </source>
</evidence>
<evidence type="ECO:0000313" key="7">
    <source>
        <dbReference type="EMBL" id="AIY19264.1"/>
    </source>
</evidence>
<evidence type="ECO:0000313" key="8">
    <source>
        <dbReference type="Proteomes" id="UP000030300"/>
    </source>
</evidence>
<keyword evidence="8" id="KW-1185">Reference proteome</keyword>
<dbReference type="KEGG" id="psim:KR76_25270"/>
<gene>
    <name evidence="7" type="ORF">KR76_25270</name>
</gene>
<name>A0A0A1DPH0_NOCSI</name>
<keyword evidence="3" id="KW-0963">Cytoplasm</keyword>
<dbReference type="Pfam" id="PF00107">
    <property type="entry name" value="ADH_zinc_N"/>
    <property type="match status" value="1"/>
</dbReference>
<dbReference type="SUPFAM" id="SSF51735">
    <property type="entry name" value="NAD(P)-binding Rossmann-fold domains"/>
    <property type="match status" value="1"/>
</dbReference>
<dbReference type="STRING" id="2045.KR76_25270"/>
<keyword evidence="4" id="KW-0521">NADP</keyword>
<accession>A0A0A1DPH0</accession>
<dbReference type="SUPFAM" id="SSF50129">
    <property type="entry name" value="GroES-like"/>
    <property type="match status" value="1"/>
</dbReference>
<protein>
    <submittedName>
        <fullName evidence="7">Alcohol dehydrogenase</fullName>
        <ecNumber evidence="7">1.1.1.1</ecNumber>
    </submittedName>
</protein>
<dbReference type="GO" id="GO:0008270">
    <property type="term" value="F:zinc ion binding"/>
    <property type="evidence" value="ECO:0007669"/>
    <property type="project" value="InterPro"/>
</dbReference>
<evidence type="ECO:0000256" key="6">
    <source>
        <dbReference type="ARBA" id="ARBA00022990"/>
    </source>
</evidence>
<organism evidence="7 8">
    <name type="scientific">Nocardioides simplex</name>
    <name type="common">Arthrobacter simplex</name>
    <dbReference type="NCBI Taxonomy" id="2045"/>
    <lineage>
        <taxon>Bacteria</taxon>
        <taxon>Bacillati</taxon>
        <taxon>Actinomycetota</taxon>
        <taxon>Actinomycetes</taxon>
        <taxon>Propionibacteriales</taxon>
        <taxon>Nocardioidaceae</taxon>
        <taxon>Pimelobacter</taxon>
    </lineage>
</organism>
<dbReference type="GO" id="GO:0004022">
    <property type="term" value="F:alcohol dehydrogenase (NAD+) activity"/>
    <property type="evidence" value="ECO:0007669"/>
    <property type="project" value="UniProtKB-EC"/>
</dbReference>
<evidence type="ECO:0000256" key="2">
    <source>
        <dbReference type="ARBA" id="ARBA00011881"/>
    </source>
</evidence>
<evidence type="ECO:0000256" key="3">
    <source>
        <dbReference type="ARBA" id="ARBA00022490"/>
    </source>
</evidence>
<dbReference type="InterPro" id="IPR011032">
    <property type="entry name" value="GroES-like_sf"/>
</dbReference>
<dbReference type="OrthoDB" id="9787435at2"/>
<dbReference type="PANTHER" id="PTHR44154">
    <property type="entry name" value="QUINONE OXIDOREDUCTASE"/>
    <property type="match status" value="1"/>
</dbReference>
<dbReference type="RefSeq" id="WP_038682293.1">
    <property type="nucleotide sequence ID" value="NZ_BJMC01000023.1"/>
</dbReference>
<dbReference type="Gene3D" id="3.90.180.10">
    <property type="entry name" value="Medium-chain alcohol dehydrogenases, catalytic domain"/>
    <property type="match status" value="1"/>
</dbReference>
<dbReference type="InterPro" id="IPR036291">
    <property type="entry name" value="NAD(P)-bd_dom_sf"/>
</dbReference>
<dbReference type="InterPro" id="IPR051603">
    <property type="entry name" value="Zinc-ADH_QOR/CCCR"/>
</dbReference>
<dbReference type="eggNOG" id="COG0604">
    <property type="taxonomic scope" value="Bacteria"/>
</dbReference>
<keyword evidence="6" id="KW-0007">Acetylation</keyword>
<dbReference type="PROSITE" id="PS01162">
    <property type="entry name" value="QOR_ZETA_CRYSTAL"/>
    <property type="match status" value="1"/>
</dbReference>
<comment type="subcellular location">
    <subcellularLocation>
        <location evidence="1">Cytoplasm</location>
    </subcellularLocation>
</comment>
<dbReference type="InterPro" id="IPR020843">
    <property type="entry name" value="ER"/>
</dbReference>
<dbReference type="InterPro" id="IPR002364">
    <property type="entry name" value="Quin_OxRdtase/zeta-crystal_CS"/>
</dbReference>
<sequence length="336" mass="35722">MRAAVITEHGTSDLITVHDDWADPVAGTGEVVVRVKACALNYHDLFTLRGMPGITIPFPLIMGIDIAGEIAEIGADVEGWQVGDRVLVDPWDAVENKLIGETVDGGLAELVAVPARTLIRLPDDVTYDAAAALPVAYGTAYRMMVTRGAVAAGEKVLVLGASGGVGTGCVQLASLAGAHVIAAASTDAKLEQLAALGADEGINYREADFMRVVHERHGKPRVSGKGGLDVVVNFTGGDTWAPSLRSLKKGGRLLNCGATAGFAVETDLRYVWSYELDIRGSDGWLRADLESLIELVRVGRLRPPIDRVLPLSEVRTAFDLLEQRQVLGKIVVAPDR</sequence>
<dbReference type="EMBL" id="CP009896">
    <property type="protein sequence ID" value="AIY19264.1"/>
    <property type="molecule type" value="Genomic_DNA"/>
</dbReference>
<dbReference type="GO" id="GO:0005737">
    <property type="term" value="C:cytoplasm"/>
    <property type="evidence" value="ECO:0007669"/>
    <property type="project" value="UniProtKB-SubCell"/>
</dbReference>
<keyword evidence="7" id="KW-0560">Oxidoreductase</keyword>
<evidence type="ECO:0000256" key="4">
    <source>
        <dbReference type="ARBA" id="ARBA00022857"/>
    </source>
</evidence>
<dbReference type="EC" id="1.1.1.1" evidence="7"/>
<evidence type="ECO:0000256" key="5">
    <source>
        <dbReference type="ARBA" id="ARBA00022884"/>
    </source>
</evidence>
<dbReference type="AlphaFoldDB" id="A0A0A1DPH0"/>
<dbReference type="PANTHER" id="PTHR44154:SF1">
    <property type="entry name" value="QUINONE OXIDOREDUCTASE"/>
    <property type="match status" value="1"/>
</dbReference>
<reference evidence="7 8" key="1">
    <citation type="journal article" date="2015" name="Genome Announc.">
        <title>Complete Genome Sequence of Steroid-Transforming Nocardioides simplex VKM Ac-2033D.</title>
        <authorList>
            <person name="Shtratnikova V.Y."/>
            <person name="Schelkunov M.I."/>
            <person name="Pekov Y.A."/>
            <person name="Fokina V.V."/>
            <person name="Logacheva M.D."/>
            <person name="Sokolov S.L."/>
            <person name="Bragin E.Y."/>
            <person name="Ashapkin V.V."/>
            <person name="Donova M.V."/>
        </authorList>
    </citation>
    <scope>NUCLEOTIDE SEQUENCE [LARGE SCALE GENOMIC DNA]</scope>
    <source>
        <strain evidence="7 8">VKM Ac-2033D</strain>
    </source>
</reference>
<dbReference type="HOGENOM" id="CLU_026673_3_4_11"/>
<comment type="subunit">
    <text evidence="2">Homotetramer.</text>
</comment>